<dbReference type="Proteomes" id="UP000296049">
    <property type="component" value="Unassembled WGS sequence"/>
</dbReference>
<sequence>MEEMGIRGEAVNAGTAEHRHRINKVEQQGCKDVSVHTCKNILNSLMLAVILQCSIASSVCSWKTDKEAVEAVDDCFKKCRGMLKKALQDYQHLKFNDLSTTVEGIWQNLCLRSFGIRCCKKTGTTNLSEPVDSLAAEGKEITGVKEADVGGALLWLYTALFAQTSQETLFSKVPLKYSRYTEITVEAHFRYGESSLISSRSVLP</sequence>
<gene>
    <name evidence="1" type="ORF">Anapl_11201</name>
</gene>
<reference evidence="2" key="1">
    <citation type="journal article" date="2013" name="Nat. Genet.">
        <title>The duck genome and transcriptome provide insight into an avian influenza virus reservoir species.</title>
        <authorList>
            <person name="Huang Y."/>
            <person name="Li Y."/>
            <person name="Burt D.W."/>
            <person name="Chen H."/>
            <person name="Zhang Y."/>
            <person name="Qian W."/>
            <person name="Kim H."/>
            <person name="Gan S."/>
            <person name="Zhao Y."/>
            <person name="Li J."/>
            <person name="Yi K."/>
            <person name="Feng H."/>
            <person name="Zhu P."/>
            <person name="Li B."/>
            <person name="Liu Q."/>
            <person name="Fairley S."/>
            <person name="Magor K.E."/>
            <person name="Du Z."/>
            <person name="Hu X."/>
            <person name="Goodman L."/>
            <person name="Tafer H."/>
            <person name="Vignal A."/>
            <person name="Lee T."/>
            <person name="Kim K.W."/>
            <person name="Sheng Z."/>
            <person name="An Y."/>
            <person name="Searle S."/>
            <person name="Herrero J."/>
            <person name="Groenen M.A."/>
            <person name="Crooijmans R.P."/>
            <person name="Faraut T."/>
            <person name="Cai Q."/>
            <person name="Webster R.G."/>
            <person name="Aldridge J.R."/>
            <person name="Warren W.C."/>
            <person name="Bartschat S."/>
            <person name="Kehr S."/>
            <person name="Marz M."/>
            <person name="Stadler P.F."/>
            <person name="Smith J."/>
            <person name="Kraus R.H."/>
            <person name="Zhao Y."/>
            <person name="Ren L."/>
            <person name="Fei J."/>
            <person name="Morisson M."/>
            <person name="Kaiser P."/>
            <person name="Griffin D.K."/>
            <person name="Rao M."/>
            <person name="Pitel F."/>
            <person name="Wang J."/>
            <person name="Li N."/>
        </authorList>
    </citation>
    <scope>NUCLEOTIDE SEQUENCE [LARGE SCALE GENOMIC DNA]</scope>
</reference>
<dbReference type="AlphaFoldDB" id="R0K8A6"/>
<proteinExistence type="predicted"/>
<evidence type="ECO:0000313" key="1">
    <source>
        <dbReference type="EMBL" id="EOB06072.1"/>
    </source>
</evidence>
<evidence type="ECO:0000313" key="2">
    <source>
        <dbReference type="Proteomes" id="UP000296049"/>
    </source>
</evidence>
<name>R0K8A6_ANAPL</name>
<keyword evidence="2" id="KW-1185">Reference proteome</keyword>
<organism evidence="1 2">
    <name type="scientific">Anas platyrhynchos</name>
    <name type="common">Mallard</name>
    <name type="synonym">Anas boschas</name>
    <dbReference type="NCBI Taxonomy" id="8839"/>
    <lineage>
        <taxon>Eukaryota</taxon>
        <taxon>Metazoa</taxon>
        <taxon>Chordata</taxon>
        <taxon>Craniata</taxon>
        <taxon>Vertebrata</taxon>
        <taxon>Euteleostomi</taxon>
        <taxon>Archelosauria</taxon>
        <taxon>Archosauria</taxon>
        <taxon>Dinosauria</taxon>
        <taxon>Saurischia</taxon>
        <taxon>Theropoda</taxon>
        <taxon>Coelurosauria</taxon>
        <taxon>Aves</taxon>
        <taxon>Neognathae</taxon>
        <taxon>Galloanserae</taxon>
        <taxon>Anseriformes</taxon>
        <taxon>Anatidae</taxon>
        <taxon>Anatinae</taxon>
        <taxon>Anas</taxon>
    </lineage>
</organism>
<protein>
    <submittedName>
        <fullName evidence="1">Uncharacterized protein</fullName>
    </submittedName>
</protein>
<dbReference type="EMBL" id="KB742642">
    <property type="protein sequence ID" value="EOB06072.1"/>
    <property type="molecule type" value="Genomic_DNA"/>
</dbReference>
<accession>R0K8A6</accession>